<dbReference type="PANTHER" id="PTHR39613">
    <property type="entry name" value="ANCHORED CELL WALL PROTEIN, PUTATIVE (AFU_ORTHOLOGUE AFUA_4G08960)-RELATED"/>
    <property type="match status" value="1"/>
</dbReference>
<dbReference type="Pfam" id="PF22799">
    <property type="entry name" value="PIR1-like_C"/>
    <property type="match status" value="1"/>
</dbReference>
<evidence type="ECO:0000259" key="2">
    <source>
        <dbReference type="Pfam" id="PF09792"/>
    </source>
</evidence>
<evidence type="ECO:0000313" key="4">
    <source>
        <dbReference type="EMBL" id="KAG5927536.1"/>
    </source>
</evidence>
<evidence type="ECO:0000313" key="5">
    <source>
        <dbReference type="Proteomes" id="UP000811619"/>
    </source>
</evidence>
<feature type="signal peptide" evidence="1">
    <location>
        <begin position="1"/>
        <end position="16"/>
    </location>
</feature>
<keyword evidence="1" id="KW-0732">Signal</keyword>
<sequence length="316" mass="33811">MFLSLLLGVGAGVASAVVLRGQECDFQIHGTGTRRGPLGELSSGQVRYGDIAPTTFRIKDGRLWDSEGKGCWWTPPTGVLQCDKDQAPAQGVAIGCDGRVSLNGQTTFYQCATDHGNQWNLYLKPDAGSNCGEVTLVANGCHAQCPHPAPAPVPKECPANLNVAYEFPHLIVPVDKSNPDKAYGTSYFGEVTSSISSLFNFDIPAGDYGKTCTLVFLFPEQSQLRTSSYTLTGEGNIDVSILDNTVSTSTTWNNKPGKKSVYGIKAISPGHSYSVATFACPAGQSVSVELDSSENTNLRYFQDYNPAPIGLYVTKC</sequence>
<accession>A0A8K0J939</accession>
<protein>
    <recommendedName>
        <fullName evidence="6">Ubiquitin 3 binding protein But2 C-terminal domain-containing protein</fullName>
    </recommendedName>
</protein>
<gene>
    <name evidence="4" type="ORF">E4U42_002113</name>
</gene>
<keyword evidence="5" id="KW-1185">Reference proteome</keyword>
<dbReference type="Pfam" id="PF09792">
    <property type="entry name" value="But2"/>
    <property type="match status" value="1"/>
</dbReference>
<dbReference type="InterPro" id="IPR054508">
    <property type="entry name" value="PIR1-like_C"/>
</dbReference>
<proteinExistence type="predicted"/>
<organism evidence="4 5">
    <name type="scientific">Claviceps africana</name>
    <dbReference type="NCBI Taxonomy" id="83212"/>
    <lineage>
        <taxon>Eukaryota</taxon>
        <taxon>Fungi</taxon>
        <taxon>Dikarya</taxon>
        <taxon>Ascomycota</taxon>
        <taxon>Pezizomycotina</taxon>
        <taxon>Sordariomycetes</taxon>
        <taxon>Hypocreomycetidae</taxon>
        <taxon>Hypocreales</taxon>
        <taxon>Clavicipitaceae</taxon>
        <taxon>Claviceps</taxon>
    </lineage>
</organism>
<comment type="caution">
    <text evidence="4">The sequence shown here is derived from an EMBL/GenBank/DDBJ whole genome shotgun (WGS) entry which is preliminary data.</text>
</comment>
<dbReference type="PANTHER" id="PTHR39613:SF1">
    <property type="entry name" value="ANCHORED CELL WALL PROTEIN, PUTATIVE (AFU_ORTHOLOGUE AFUA_4G08960)-RELATED"/>
    <property type="match status" value="1"/>
</dbReference>
<feature type="domain" description="Cell wall mannoprotein PIR1-like C-terminal" evidence="3">
    <location>
        <begin position="61"/>
        <end position="134"/>
    </location>
</feature>
<feature type="chain" id="PRO_5035470598" description="Ubiquitin 3 binding protein But2 C-terminal domain-containing protein" evidence="1">
    <location>
        <begin position="17"/>
        <end position="316"/>
    </location>
</feature>
<dbReference type="OrthoDB" id="4657524at2759"/>
<reference evidence="4" key="1">
    <citation type="journal article" date="2020" name="bioRxiv">
        <title>Whole genome comparisons of ergot fungi reveals the divergence and evolution of species within the genus Claviceps are the result of varying mechanisms driving genome evolution and host range expansion.</title>
        <authorList>
            <person name="Wyka S.A."/>
            <person name="Mondo S.J."/>
            <person name="Liu M."/>
            <person name="Dettman J."/>
            <person name="Nalam V."/>
            <person name="Broders K.D."/>
        </authorList>
    </citation>
    <scope>NUCLEOTIDE SEQUENCE</scope>
    <source>
        <strain evidence="4">CCC 489</strain>
    </source>
</reference>
<evidence type="ECO:0000259" key="3">
    <source>
        <dbReference type="Pfam" id="PF22799"/>
    </source>
</evidence>
<dbReference type="InterPro" id="IPR018620">
    <property type="entry name" value="Ubiquitin3-bd_protein_But2_C"/>
</dbReference>
<evidence type="ECO:0008006" key="6">
    <source>
        <dbReference type="Google" id="ProtNLM"/>
    </source>
</evidence>
<name>A0A8K0J939_9HYPO</name>
<dbReference type="AlphaFoldDB" id="A0A8K0J939"/>
<dbReference type="EMBL" id="SRPY01000173">
    <property type="protein sequence ID" value="KAG5927536.1"/>
    <property type="molecule type" value="Genomic_DNA"/>
</dbReference>
<evidence type="ECO:0000256" key="1">
    <source>
        <dbReference type="SAM" id="SignalP"/>
    </source>
</evidence>
<feature type="domain" description="Ubiquitin 3 binding protein But2 C-terminal" evidence="2">
    <location>
        <begin position="166"/>
        <end position="306"/>
    </location>
</feature>
<dbReference type="Proteomes" id="UP000811619">
    <property type="component" value="Unassembled WGS sequence"/>
</dbReference>